<gene>
    <name evidence="1" type="ORF">JS521_02950</name>
</gene>
<organism evidence="1 2">
    <name type="scientific">Streptomyces durocortorensis</name>
    <dbReference type="NCBI Taxonomy" id="2811104"/>
    <lineage>
        <taxon>Bacteria</taxon>
        <taxon>Bacillati</taxon>
        <taxon>Actinomycetota</taxon>
        <taxon>Actinomycetes</taxon>
        <taxon>Kitasatosporales</taxon>
        <taxon>Streptomycetaceae</taxon>
        <taxon>Streptomyces</taxon>
    </lineage>
</organism>
<evidence type="ECO:0000313" key="2">
    <source>
        <dbReference type="Proteomes" id="UP000712045"/>
    </source>
</evidence>
<keyword evidence="2" id="KW-1185">Reference proteome</keyword>
<name>A0ABS2HRA2_9ACTN</name>
<dbReference type="EMBL" id="JAFEUF010000007">
    <property type="protein sequence ID" value="MBM7052858.1"/>
    <property type="molecule type" value="Genomic_DNA"/>
</dbReference>
<evidence type="ECO:0000313" key="1">
    <source>
        <dbReference type="EMBL" id="MBM7052858.1"/>
    </source>
</evidence>
<accession>A0ABS2HRA2</accession>
<protein>
    <submittedName>
        <fullName evidence="1">Uncharacterized protein</fullName>
    </submittedName>
</protein>
<reference evidence="1 2" key="1">
    <citation type="submission" date="2021-02" db="EMBL/GenBank/DDBJ databases">
        <title>Genome Streptomyces sp. RHZ10.</title>
        <authorList>
            <person name="Besaury L."/>
        </authorList>
    </citation>
    <scope>NUCLEOTIDE SEQUENCE [LARGE SCALE GENOMIC DNA]</scope>
    <source>
        <strain evidence="1 2">RHZ10</strain>
    </source>
</reference>
<comment type="caution">
    <text evidence="1">The sequence shown here is derived from an EMBL/GenBank/DDBJ whole genome shotgun (WGS) entry which is preliminary data.</text>
</comment>
<proteinExistence type="predicted"/>
<dbReference type="Proteomes" id="UP000712045">
    <property type="component" value="Unassembled WGS sequence"/>
</dbReference>
<sequence>MVNAPPGPLSPPRRTWCFWEPDGGPFDASLTSSWSRLGAQITEYGQPGTGTCWSLPRP</sequence>